<evidence type="ECO:0000256" key="5">
    <source>
        <dbReference type="ARBA" id="ARBA00022989"/>
    </source>
</evidence>
<protein>
    <recommendedName>
        <fullName evidence="10">Transglycosylase</fullName>
    </recommendedName>
</protein>
<evidence type="ECO:0000256" key="2">
    <source>
        <dbReference type="ARBA" id="ARBA00011006"/>
    </source>
</evidence>
<dbReference type="PANTHER" id="PTHR33884">
    <property type="entry name" value="UPF0410 PROTEIN YMGE"/>
    <property type="match status" value="1"/>
</dbReference>
<evidence type="ECO:0008006" key="10">
    <source>
        <dbReference type="Google" id="ProtNLM"/>
    </source>
</evidence>
<comment type="subcellular location">
    <subcellularLocation>
        <location evidence="1">Cell membrane</location>
        <topology evidence="1">Multi-pass membrane protein</topology>
    </subcellularLocation>
</comment>
<dbReference type="GO" id="GO:0005886">
    <property type="term" value="C:plasma membrane"/>
    <property type="evidence" value="ECO:0007669"/>
    <property type="project" value="UniProtKB-SubCell"/>
</dbReference>
<evidence type="ECO:0000256" key="7">
    <source>
        <dbReference type="SAM" id="Phobius"/>
    </source>
</evidence>
<dbReference type="InterPro" id="IPR007341">
    <property type="entry name" value="Transgly_assoc"/>
</dbReference>
<gene>
    <name evidence="8" type="ORF">A9Q68_06310</name>
</gene>
<accession>A0A1L8MLE3</accession>
<evidence type="ECO:0000256" key="1">
    <source>
        <dbReference type="ARBA" id="ARBA00004651"/>
    </source>
</evidence>
<organism evidence="8 9">
    <name type="scientific">Streptococcus bovimastitidis</name>
    <dbReference type="NCBI Taxonomy" id="1856638"/>
    <lineage>
        <taxon>Bacteria</taxon>
        <taxon>Bacillati</taxon>
        <taxon>Bacillota</taxon>
        <taxon>Bacilli</taxon>
        <taxon>Lactobacillales</taxon>
        <taxon>Streptococcaceae</taxon>
        <taxon>Streptococcus</taxon>
    </lineage>
</organism>
<feature type="transmembrane region" description="Helical" evidence="7">
    <location>
        <begin position="27"/>
        <end position="46"/>
    </location>
</feature>
<comment type="caution">
    <text evidence="8">The sequence shown here is derived from an EMBL/GenBank/DDBJ whole genome shotgun (WGS) entry which is preliminary data.</text>
</comment>
<dbReference type="AlphaFoldDB" id="A0A1L8MLE3"/>
<dbReference type="Pfam" id="PF04226">
    <property type="entry name" value="Transgly_assoc"/>
    <property type="match status" value="1"/>
</dbReference>
<evidence type="ECO:0000256" key="6">
    <source>
        <dbReference type="ARBA" id="ARBA00023136"/>
    </source>
</evidence>
<keyword evidence="6 7" id="KW-0472">Membrane</keyword>
<evidence type="ECO:0000313" key="8">
    <source>
        <dbReference type="EMBL" id="OJF71594.1"/>
    </source>
</evidence>
<proteinExistence type="inferred from homology"/>
<dbReference type="STRING" id="1856638.A9Q68_06310"/>
<keyword evidence="3" id="KW-1003">Cell membrane</keyword>
<sequence length="78" mass="7940">MIGSLIVGAIIGMIAGRITEKGGKMGCFANIAAGLFGSYVGQLIFGNWGPRLAGMALVPSIIGASLVVVVVSYLVDKK</sequence>
<comment type="similarity">
    <text evidence="2">Belongs to the UPF0410 family.</text>
</comment>
<keyword evidence="9" id="KW-1185">Reference proteome</keyword>
<evidence type="ECO:0000256" key="4">
    <source>
        <dbReference type="ARBA" id="ARBA00022692"/>
    </source>
</evidence>
<reference evidence="9" key="1">
    <citation type="submission" date="2016-06" db="EMBL/GenBank/DDBJ databases">
        <authorList>
            <person name="de Vries S.P.W."/>
            <person name="Hadjirin N.F."/>
            <person name="Lay E.M."/>
            <person name="Zadoks R.N."/>
            <person name="Peacock S.J."/>
            <person name="Parkhill J."/>
            <person name="Grant A.J."/>
            <person name="Mcdougall S."/>
            <person name="Holmes M.A."/>
        </authorList>
    </citation>
    <scope>NUCLEOTIDE SEQUENCE [LARGE SCALE GENOMIC DNA]</scope>
    <source>
        <strain evidence="9">NZ1587</strain>
    </source>
</reference>
<dbReference type="OrthoDB" id="1632160at2"/>
<dbReference type="RefSeq" id="WP_071793850.1">
    <property type="nucleotide sequence ID" value="NZ_LZDD01000002.1"/>
</dbReference>
<keyword evidence="5 7" id="KW-1133">Transmembrane helix</keyword>
<dbReference type="EMBL" id="LZDD01000002">
    <property type="protein sequence ID" value="OJF71594.1"/>
    <property type="molecule type" value="Genomic_DNA"/>
</dbReference>
<dbReference type="PANTHER" id="PTHR33884:SF3">
    <property type="entry name" value="UPF0410 PROTEIN YMGE"/>
    <property type="match status" value="1"/>
</dbReference>
<dbReference type="Proteomes" id="UP000182015">
    <property type="component" value="Unassembled WGS sequence"/>
</dbReference>
<evidence type="ECO:0000313" key="9">
    <source>
        <dbReference type="Proteomes" id="UP000182015"/>
    </source>
</evidence>
<feature type="transmembrane region" description="Helical" evidence="7">
    <location>
        <begin position="52"/>
        <end position="75"/>
    </location>
</feature>
<evidence type="ECO:0000256" key="3">
    <source>
        <dbReference type="ARBA" id="ARBA00022475"/>
    </source>
</evidence>
<name>A0A1L8MLE3_9STRE</name>
<keyword evidence="4 7" id="KW-0812">Transmembrane</keyword>